<feature type="coiled-coil region" evidence="1">
    <location>
        <begin position="177"/>
        <end position="346"/>
    </location>
</feature>
<feature type="region of interest" description="Disordered" evidence="2">
    <location>
        <begin position="1"/>
        <end position="22"/>
    </location>
</feature>
<evidence type="ECO:0000256" key="2">
    <source>
        <dbReference type="SAM" id="MobiDB-lite"/>
    </source>
</evidence>
<evidence type="ECO:0000313" key="3">
    <source>
        <dbReference type="EnsemblMetazoa" id="ASTEI07430-PA"/>
    </source>
</evidence>
<protein>
    <submittedName>
        <fullName evidence="3">Uncharacterized protein</fullName>
    </submittedName>
</protein>
<evidence type="ECO:0000313" key="4">
    <source>
        <dbReference type="Proteomes" id="UP000076408"/>
    </source>
</evidence>
<organism evidence="3 4">
    <name type="scientific">Anopheles stephensi</name>
    <name type="common">Indo-Pakistan malaria mosquito</name>
    <dbReference type="NCBI Taxonomy" id="30069"/>
    <lineage>
        <taxon>Eukaryota</taxon>
        <taxon>Metazoa</taxon>
        <taxon>Ecdysozoa</taxon>
        <taxon>Arthropoda</taxon>
        <taxon>Hexapoda</taxon>
        <taxon>Insecta</taxon>
        <taxon>Pterygota</taxon>
        <taxon>Neoptera</taxon>
        <taxon>Endopterygota</taxon>
        <taxon>Diptera</taxon>
        <taxon>Nematocera</taxon>
        <taxon>Culicoidea</taxon>
        <taxon>Culicidae</taxon>
        <taxon>Anophelinae</taxon>
        <taxon>Anopheles</taxon>
    </lineage>
</organism>
<feature type="compositionally biased region" description="Low complexity" evidence="2">
    <location>
        <begin position="7"/>
        <end position="18"/>
    </location>
</feature>
<reference evidence="4" key="1">
    <citation type="journal article" date="2014" name="Genome Biol.">
        <title>Genome analysis of a major urban malaria vector mosquito, Anopheles stephensi.</title>
        <authorList>
            <person name="Jiang X."/>
            <person name="Peery A."/>
            <person name="Hall A.B."/>
            <person name="Sharma A."/>
            <person name="Chen X.G."/>
            <person name="Waterhouse R.M."/>
            <person name="Komissarov A."/>
            <person name="Riehle M.M."/>
            <person name="Shouche Y."/>
            <person name="Sharakhova M.V."/>
            <person name="Lawson D."/>
            <person name="Pakpour N."/>
            <person name="Arensburger P."/>
            <person name="Davidson V.L."/>
            <person name="Eiglmeier K."/>
            <person name="Emrich S."/>
            <person name="George P."/>
            <person name="Kennedy R.C."/>
            <person name="Mane S.P."/>
            <person name="Maslen G."/>
            <person name="Oringanje C."/>
            <person name="Qi Y."/>
            <person name="Settlage R."/>
            <person name="Tojo M."/>
            <person name="Tubio J.M."/>
            <person name="Unger M.F."/>
            <person name="Wang B."/>
            <person name="Vernick K.D."/>
            <person name="Ribeiro J.M."/>
            <person name="James A.A."/>
            <person name="Michel K."/>
            <person name="Riehle M.A."/>
            <person name="Luckhart S."/>
            <person name="Sharakhov I.V."/>
            <person name="Tu Z."/>
        </authorList>
    </citation>
    <scope>NUCLEOTIDE SEQUENCE [LARGE SCALE GENOMIC DNA]</scope>
    <source>
        <strain evidence="4">Indian</strain>
    </source>
</reference>
<dbReference type="EnsemblMetazoa" id="ASTEI07430-RA">
    <property type="protein sequence ID" value="ASTEI07430-PA"/>
    <property type="gene ID" value="ASTEI07430"/>
</dbReference>
<reference evidence="3" key="2">
    <citation type="submission" date="2020-05" db="UniProtKB">
        <authorList>
            <consortium name="EnsemblMetazoa"/>
        </authorList>
    </citation>
    <scope>IDENTIFICATION</scope>
    <source>
        <strain evidence="3">Indian</strain>
    </source>
</reference>
<dbReference type="VEuPathDB" id="VectorBase:ASTEI07430"/>
<dbReference type="OMA" id="WREETND"/>
<dbReference type="AlphaFoldDB" id="A0A182YG44"/>
<dbReference type="VEuPathDB" id="VectorBase:ASTE001387"/>
<evidence type="ECO:0000256" key="1">
    <source>
        <dbReference type="SAM" id="Coils"/>
    </source>
</evidence>
<dbReference type="GeneID" id="118507551"/>
<dbReference type="Proteomes" id="UP000076408">
    <property type="component" value="Unassembled WGS sequence"/>
</dbReference>
<sequence>MADDQQQEQTPTPPASEQSATTNEMVQIVRELLYKDKNTALVKAVELLVLNIQQRQVIFMLKQTLQEAVVQTDQMLKDLHDQPVMESLLSNIETQNQSTRKQLGDKVDSIRMHMKSNEVLRKQLKKELMGFRSGIDDIKRHMHEKEEIGKFLCQSFSDTKARADELHKKLCAVSDERAKLREENHERMEQIRKLKHSCEENVRKIKIDLAEGEKELEHLLAELEAVKQQAAEKMHGCRQMVSDKTAMQQRNAKLAQQMQNEMNQLEQNFQGKKIQLDRVFVEKSDEYKQKIEELDQLIGELMNKNAEQEKEAVQSEAEVSKIADELEDVNSENLKLENELANLKASVHVNNGSLQNNPTQQFGGRARVHTLPKPAAAHVASSTDNEFDVSYHLDNEQSFIL</sequence>
<dbReference type="VEuPathDB" id="VectorBase:ASTEI20_035703"/>
<keyword evidence="1" id="KW-0175">Coiled coil</keyword>
<dbReference type="OrthoDB" id="7740028at2759"/>
<dbReference type="KEGG" id="aste:118507551"/>
<proteinExistence type="predicted"/>
<dbReference type="STRING" id="30069.A0A182YG44"/>
<keyword evidence="4" id="KW-1185">Reference proteome</keyword>
<accession>A0A182YG44</accession>
<dbReference type="RefSeq" id="XP_035902025.1">
    <property type="nucleotide sequence ID" value="XM_036046132.1"/>
</dbReference>
<name>A0A182YG44_ANOST</name>